<dbReference type="AlphaFoldDB" id="A0A7W9B685"/>
<dbReference type="Pfam" id="PF04773">
    <property type="entry name" value="FecR"/>
    <property type="match status" value="1"/>
</dbReference>
<evidence type="ECO:0000313" key="4">
    <source>
        <dbReference type="EMBL" id="MBB5706968.1"/>
    </source>
</evidence>
<dbReference type="Pfam" id="PF16220">
    <property type="entry name" value="DUF4880"/>
    <property type="match status" value="1"/>
</dbReference>
<feature type="domain" description="FecR protein" evidence="2">
    <location>
        <begin position="119"/>
        <end position="210"/>
    </location>
</feature>
<keyword evidence="5" id="KW-1185">Reference proteome</keyword>
<dbReference type="Gene3D" id="3.55.50.30">
    <property type="match status" value="1"/>
</dbReference>
<evidence type="ECO:0000256" key="1">
    <source>
        <dbReference type="SAM" id="Phobius"/>
    </source>
</evidence>
<feature type="domain" description="FecR N-terminal" evidence="3">
    <location>
        <begin position="9"/>
        <end position="50"/>
    </location>
</feature>
<dbReference type="InterPro" id="IPR032623">
    <property type="entry name" value="FecR_N"/>
</dbReference>
<dbReference type="PIRSF" id="PIRSF018266">
    <property type="entry name" value="FecR"/>
    <property type="match status" value="1"/>
</dbReference>
<dbReference type="PANTHER" id="PTHR30273">
    <property type="entry name" value="PERIPLASMIC SIGNAL SENSOR AND SIGMA FACTOR ACTIVATOR FECR-RELATED"/>
    <property type="match status" value="1"/>
</dbReference>
<reference evidence="4 5" key="1">
    <citation type="submission" date="2020-08" db="EMBL/GenBank/DDBJ databases">
        <title>Genomic Encyclopedia of Type Strains, Phase IV (KMG-IV): sequencing the most valuable type-strain genomes for metagenomic binning, comparative biology and taxonomic classification.</title>
        <authorList>
            <person name="Goeker M."/>
        </authorList>
    </citation>
    <scope>NUCLEOTIDE SEQUENCE [LARGE SCALE GENOMIC DNA]</scope>
    <source>
        <strain evidence="4 5">DSM 27163</strain>
    </source>
</reference>
<dbReference type="InterPro" id="IPR006860">
    <property type="entry name" value="FecR"/>
</dbReference>
<keyword evidence="1 4" id="KW-0812">Transmembrane</keyword>
<dbReference type="Gene3D" id="2.60.120.1440">
    <property type="match status" value="1"/>
</dbReference>
<sequence length="341" mass="36745">MSERRKADEAAAAWDARLRGARASSRDRAAFQAWLKQDAEHEAAHDRLQAALSLLRANARLPELSALRDEARGSIRASRRRRLILAVSAGLAACLLLMLAGLRPERSIEVAALLQGGKVYVTSPDERAKVTLADGSVVTLDSDTRMLARIGGERRDITLLAGRALFDVAKDPQRPFVVKAGDRTITALGTLFDVDVSPTELRVTLAEGVVAVRPVRSGAGPAQQILKPRQQLVAAAGAASPKLRIVDTDKILGWADGRVFFDNERLASAIEDMNHYSSRKITVDPAVADLRINGMFRTDNRAGFLEALEMTLPVAVRTDTQGGIHISPDAGRAVGQRGDGP</sequence>
<keyword evidence="1" id="KW-1133">Transmembrane helix</keyword>
<comment type="caution">
    <text evidence="4">The sequence shown here is derived from an EMBL/GenBank/DDBJ whole genome shotgun (WGS) entry which is preliminary data.</text>
</comment>
<protein>
    <submittedName>
        <fullName evidence="4">Transmembrane sensor</fullName>
    </submittedName>
</protein>
<dbReference type="Proteomes" id="UP000537161">
    <property type="component" value="Unassembled WGS sequence"/>
</dbReference>
<evidence type="ECO:0000259" key="2">
    <source>
        <dbReference type="Pfam" id="PF04773"/>
    </source>
</evidence>
<dbReference type="RefSeq" id="WP_184098392.1">
    <property type="nucleotide sequence ID" value="NZ_JACIJH010000007.1"/>
</dbReference>
<dbReference type="InterPro" id="IPR012373">
    <property type="entry name" value="Ferrdict_sens_TM"/>
</dbReference>
<accession>A0A7W9B685</accession>
<proteinExistence type="predicted"/>
<dbReference type="GO" id="GO:0016989">
    <property type="term" value="F:sigma factor antagonist activity"/>
    <property type="evidence" value="ECO:0007669"/>
    <property type="project" value="TreeGrafter"/>
</dbReference>
<gene>
    <name evidence="4" type="ORF">FHR21_002330</name>
</gene>
<organism evidence="4 5">
    <name type="scientific">Sphingopyxis panaciterrulae</name>
    <dbReference type="NCBI Taxonomy" id="462372"/>
    <lineage>
        <taxon>Bacteria</taxon>
        <taxon>Pseudomonadati</taxon>
        <taxon>Pseudomonadota</taxon>
        <taxon>Alphaproteobacteria</taxon>
        <taxon>Sphingomonadales</taxon>
        <taxon>Sphingomonadaceae</taxon>
        <taxon>Sphingopyxis</taxon>
    </lineage>
</organism>
<feature type="transmembrane region" description="Helical" evidence="1">
    <location>
        <begin position="83"/>
        <end position="102"/>
    </location>
</feature>
<evidence type="ECO:0000259" key="3">
    <source>
        <dbReference type="Pfam" id="PF16220"/>
    </source>
</evidence>
<keyword evidence="1" id="KW-0472">Membrane</keyword>
<evidence type="ECO:0000313" key="5">
    <source>
        <dbReference type="Proteomes" id="UP000537161"/>
    </source>
</evidence>
<name>A0A7W9B685_9SPHN</name>
<dbReference type="PANTHER" id="PTHR30273:SF2">
    <property type="entry name" value="PROTEIN FECR"/>
    <property type="match status" value="1"/>
</dbReference>
<dbReference type="EMBL" id="JACIJH010000007">
    <property type="protein sequence ID" value="MBB5706968.1"/>
    <property type="molecule type" value="Genomic_DNA"/>
</dbReference>